<dbReference type="EMBL" id="SNYW01000008">
    <property type="protein sequence ID" value="TDQ82366.1"/>
    <property type="molecule type" value="Genomic_DNA"/>
</dbReference>
<dbReference type="Gene3D" id="3.20.20.190">
    <property type="entry name" value="Phosphatidylinositol (PI) phosphodiesterase"/>
    <property type="match status" value="1"/>
</dbReference>
<proteinExistence type="predicted"/>
<organism evidence="2 3">
    <name type="scientific">Dongia mobilis</name>
    <dbReference type="NCBI Taxonomy" id="578943"/>
    <lineage>
        <taxon>Bacteria</taxon>
        <taxon>Pseudomonadati</taxon>
        <taxon>Pseudomonadota</taxon>
        <taxon>Alphaproteobacteria</taxon>
        <taxon>Rhodospirillales</taxon>
        <taxon>Dongiaceae</taxon>
        <taxon>Dongia</taxon>
    </lineage>
</organism>
<dbReference type="CDD" id="cd08562">
    <property type="entry name" value="GDPD_EcUgpQ_like"/>
    <property type="match status" value="1"/>
</dbReference>
<gene>
    <name evidence="2" type="ORF">A8950_2189</name>
</gene>
<dbReference type="GO" id="GO:0008081">
    <property type="term" value="F:phosphoric diester hydrolase activity"/>
    <property type="evidence" value="ECO:0007669"/>
    <property type="project" value="InterPro"/>
</dbReference>
<sequence length="252" mass="27751">MSLKLTLPRVIGHRGAAEAAPENTLAGFREAKRQGAVWVEFDAKLSADNRCFLLHDDTVDRTTNGKGAARAKTWDELARLDAGSWKGPQFAGERLPLLKETLALFAELDLAFNLELKPCPGREIETARLVLAELRESWPVSRPSPLVSSFDLPCLEVARDEFPEFPRGLLLEEHPADWAAIARRLDVATVNIWDRDASAEWAGEIKAAGYGLLVYTVNDAERAAQLIGWGVDGVFTDAPRRVGARILDLPAQ</sequence>
<accession>A0A4R6WRB4</accession>
<dbReference type="PANTHER" id="PTHR46211:SF1">
    <property type="entry name" value="GLYCEROPHOSPHODIESTER PHOSPHODIESTERASE, CYTOPLASMIC"/>
    <property type="match status" value="1"/>
</dbReference>
<evidence type="ECO:0000313" key="2">
    <source>
        <dbReference type="EMBL" id="TDQ82366.1"/>
    </source>
</evidence>
<dbReference type="Proteomes" id="UP000295783">
    <property type="component" value="Unassembled WGS sequence"/>
</dbReference>
<dbReference type="InterPro" id="IPR030395">
    <property type="entry name" value="GP_PDE_dom"/>
</dbReference>
<dbReference type="NCBIfam" id="NF006989">
    <property type="entry name" value="PRK09454.1"/>
    <property type="match status" value="1"/>
</dbReference>
<dbReference type="AlphaFoldDB" id="A0A4R6WRB4"/>
<dbReference type="OrthoDB" id="9787897at2"/>
<dbReference type="PANTHER" id="PTHR46211">
    <property type="entry name" value="GLYCEROPHOSPHORYL DIESTER PHOSPHODIESTERASE"/>
    <property type="match status" value="1"/>
</dbReference>
<dbReference type="PROSITE" id="PS51704">
    <property type="entry name" value="GP_PDE"/>
    <property type="match status" value="1"/>
</dbReference>
<dbReference type="Pfam" id="PF03009">
    <property type="entry name" value="GDPD"/>
    <property type="match status" value="1"/>
</dbReference>
<protein>
    <submittedName>
        <fullName evidence="2">Glycerophosphoryl diester phosphodiesterase</fullName>
    </submittedName>
</protein>
<evidence type="ECO:0000259" key="1">
    <source>
        <dbReference type="PROSITE" id="PS51704"/>
    </source>
</evidence>
<reference evidence="2 3" key="1">
    <citation type="submission" date="2019-03" db="EMBL/GenBank/DDBJ databases">
        <title>Genomic Encyclopedia of Type Strains, Phase III (KMG-III): the genomes of soil and plant-associated and newly described type strains.</title>
        <authorList>
            <person name="Whitman W."/>
        </authorList>
    </citation>
    <scope>NUCLEOTIDE SEQUENCE [LARGE SCALE GENOMIC DNA]</scope>
    <source>
        <strain evidence="2 3">CGMCC 1.7660</strain>
    </source>
</reference>
<name>A0A4R6WRB4_9PROT</name>
<feature type="domain" description="GP-PDE" evidence="1">
    <location>
        <begin position="8"/>
        <end position="246"/>
    </location>
</feature>
<comment type="caution">
    <text evidence="2">The sequence shown here is derived from an EMBL/GenBank/DDBJ whole genome shotgun (WGS) entry which is preliminary data.</text>
</comment>
<keyword evidence="3" id="KW-1185">Reference proteome</keyword>
<dbReference type="SUPFAM" id="SSF51695">
    <property type="entry name" value="PLC-like phosphodiesterases"/>
    <property type="match status" value="1"/>
</dbReference>
<evidence type="ECO:0000313" key="3">
    <source>
        <dbReference type="Proteomes" id="UP000295783"/>
    </source>
</evidence>
<dbReference type="RefSeq" id="WP_133613654.1">
    <property type="nucleotide sequence ID" value="NZ_SNYW01000008.1"/>
</dbReference>
<dbReference type="GO" id="GO:0006629">
    <property type="term" value="P:lipid metabolic process"/>
    <property type="evidence" value="ECO:0007669"/>
    <property type="project" value="InterPro"/>
</dbReference>
<dbReference type="InterPro" id="IPR017946">
    <property type="entry name" value="PLC-like_Pdiesterase_TIM-brl"/>
</dbReference>